<organism evidence="3 4">
    <name type="scientific">Sporothrix stenoceras</name>
    <dbReference type="NCBI Taxonomy" id="5173"/>
    <lineage>
        <taxon>Eukaryota</taxon>
        <taxon>Fungi</taxon>
        <taxon>Dikarya</taxon>
        <taxon>Ascomycota</taxon>
        <taxon>Pezizomycotina</taxon>
        <taxon>Sordariomycetes</taxon>
        <taxon>Sordariomycetidae</taxon>
        <taxon>Ophiostomatales</taxon>
        <taxon>Ophiostomataceae</taxon>
        <taxon>Sporothrix</taxon>
    </lineage>
</organism>
<reference evidence="3 4" key="1">
    <citation type="journal article" date="2024" name="IMA Fungus">
        <title>IMA Genome - F19 : A genome assembly and annotation guide to empower mycologists, including annotated draft genome sequences of Ceratocystis pirilliformis, Diaporthe australafricana, Fusarium ophioides, Paecilomyces lecythidis, and Sporothrix stenoceras.</title>
        <authorList>
            <person name="Aylward J."/>
            <person name="Wilson A.M."/>
            <person name="Visagie C.M."/>
            <person name="Spraker J."/>
            <person name="Barnes I."/>
            <person name="Buitendag C."/>
            <person name="Ceriani C."/>
            <person name="Del Mar Angel L."/>
            <person name="du Plessis D."/>
            <person name="Fuchs T."/>
            <person name="Gasser K."/>
            <person name="Kramer D."/>
            <person name="Li W."/>
            <person name="Munsamy K."/>
            <person name="Piso A."/>
            <person name="Price J.L."/>
            <person name="Sonnekus B."/>
            <person name="Thomas C."/>
            <person name="van der Nest A."/>
            <person name="van Dijk A."/>
            <person name="van Heerden A."/>
            <person name="van Vuuren N."/>
            <person name="Yilmaz N."/>
            <person name="Duong T.A."/>
            <person name="van der Merwe N.A."/>
            <person name="Wingfield M.J."/>
            <person name="Wingfield B.D."/>
        </authorList>
    </citation>
    <scope>NUCLEOTIDE SEQUENCE [LARGE SCALE GENOMIC DNA]</scope>
    <source>
        <strain evidence="3 4">CMW 5346</strain>
    </source>
</reference>
<feature type="compositionally biased region" description="Basic and acidic residues" evidence="2">
    <location>
        <begin position="47"/>
        <end position="57"/>
    </location>
</feature>
<keyword evidence="4" id="KW-1185">Reference proteome</keyword>
<evidence type="ECO:0000256" key="1">
    <source>
        <dbReference type="SAM" id="Coils"/>
    </source>
</evidence>
<keyword evidence="1" id="KW-0175">Coiled coil</keyword>
<proteinExistence type="predicted"/>
<feature type="compositionally biased region" description="Basic residues" evidence="2">
    <location>
        <begin position="1"/>
        <end position="10"/>
    </location>
</feature>
<accession>A0ABR3ZLD1</accession>
<feature type="region of interest" description="Disordered" evidence="2">
    <location>
        <begin position="1"/>
        <end position="57"/>
    </location>
</feature>
<dbReference type="Proteomes" id="UP001583186">
    <property type="component" value="Unassembled WGS sequence"/>
</dbReference>
<gene>
    <name evidence="3" type="ORF">Sste5346_001878</name>
</gene>
<evidence type="ECO:0000313" key="3">
    <source>
        <dbReference type="EMBL" id="KAL1901471.1"/>
    </source>
</evidence>
<name>A0ABR3ZLD1_9PEZI</name>
<protein>
    <submittedName>
        <fullName evidence="3">Uncharacterized protein</fullName>
    </submittedName>
</protein>
<sequence>MAPAKGRKRAYSNVSVEDSELDGFGQDDAGSVQKPAQGKKTRGTDCTSDRAGTRNQEADRVRQYVTTFEKDIVAAGRDKALAALNRGKEAKAKQDKKNLERIREAYDTASVGASLGVADHPLYAAGREVLELFYATIARYEEANKALEEALNFKGEEGDTQQTKSVDAVQASWKQDRAEAQKLLQYGRVYGDSLVHEIIVPKAAGTPMGGPVGEGKGNKETVAGIATPERGLNQTGRSALEMFPRSRATVAGGKTWGEAAKSQVLALKGLLKTLPDGGGYGNVYEETSARKSVTFNC</sequence>
<feature type="coiled-coil region" evidence="1">
    <location>
        <begin position="130"/>
        <end position="157"/>
    </location>
</feature>
<evidence type="ECO:0000313" key="4">
    <source>
        <dbReference type="Proteomes" id="UP001583186"/>
    </source>
</evidence>
<comment type="caution">
    <text evidence="3">The sequence shown here is derived from an EMBL/GenBank/DDBJ whole genome shotgun (WGS) entry which is preliminary data.</text>
</comment>
<dbReference type="EMBL" id="JAWCUI010000007">
    <property type="protein sequence ID" value="KAL1901471.1"/>
    <property type="molecule type" value="Genomic_DNA"/>
</dbReference>
<evidence type="ECO:0000256" key="2">
    <source>
        <dbReference type="SAM" id="MobiDB-lite"/>
    </source>
</evidence>